<dbReference type="EMBL" id="JAIZAY010000001">
    <property type="protein sequence ID" value="KAJ8050090.1"/>
    <property type="molecule type" value="Genomic_DNA"/>
</dbReference>
<keyword evidence="4" id="KW-1185">Reference proteome</keyword>
<feature type="region of interest" description="Disordered" evidence="1">
    <location>
        <begin position="83"/>
        <end position="112"/>
    </location>
</feature>
<accession>A0A9Q1CSN2</accession>
<feature type="signal peptide" evidence="2">
    <location>
        <begin position="1"/>
        <end position="18"/>
    </location>
</feature>
<sequence length="112" mass="12221">MSGALFPTLSRLLLVVVGWRLRFLLPFEEAVTLETAFLASLFEAARPLVFTLFKDLPSKTSPATAMPVRKASFPKALAPFLSKGTAERNNPPSILSIPCPRCPRPPRKTGSP</sequence>
<evidence type="ECO:0000256" key="1">
    <source>
        <dbReference type="SAM" id="MobiDB-lite"/>
    </source>
</evidence>
<feature type="chain" id="PRO_5040362103" description="Secreted protein" evidence="2">
    <location>
        <begin position="19"/>
        <end position="112"/>
    </location>
</feature>
<evidence type="ECO:0000313" key="4">
    <source>
        <dbReference type="Proteomes" id="UP001152320"/>
    </source>
</evidence>
<dbReference type="Proteomes" id="UP001152320">
    <property type="component" value="Chromosome 1"/>
</dbReference>
<proteinExistence type="predicted"/>
<name>A0A9Q1CSN2_HOLLE</name>
<gene>
    <name evidence="3" type="ORF">HOLleu_03155</name>
</gene>
<reference evidence="3" key="1">
    <citation type="submission" date="2021-10" db="EMBL/GenBank/DDBJ databases">
        <title>Tropical sea cucumber genome reveals ecological adaptation and Cuvierian tubules defense mechanism.</title>
        <authorList>
            <person name="Chen T."/>
        </authorList>
    </citation>
    <scope>NUCLEOTIDE SEQUENCE</scope>
    <source>
        <strain evidence="3">Nanhai2018</strain>
        <tissue evidence="3">Muscle</tissue>
    </source>
</reference>
<protein>
    <recommendedName>
        <fullName evidence="5">Secreted protein</fullName>
    </recommendedName>
</protein>
<organism evidence="3 4">
    <name type="scientific">Holothuria leucospilota</name>
    <name type="common">Black long sea cucumber</name>
    <name type="synonym">Mertensiothuria leucospilota</name>
    <dbReference type="NCBI Taxonomy" id="206669"/>
    <lineage>
        <taxon>Eukaryota</taxon>
        <taxon>Metazoa</taxon>
        <taxon>Echinodermata</taxon>
        <taxon>Eleutherozoa</taxon>
        <taxon>Echinozoa</taxon>
        <taxon>Holothuroidea</taxon>
        <taxon>Aspidochirotacea</taxon>
        <taxon>Aspidochirotida</taxon>
        <taxon>Holothuriidae</taxon>
        <taxon>Holothuria</taxon>
    </lineage>
</organism>
<comment type="caution">
    <text evidence="3">The sequence shown here is derived from an EMBL/GenBank/DDBJ whole genome shotgun (WGS) entry which is preliminary data.</text>
</comment>
<keyword evidence="2" id="KW-0732">Signal</keyword>
<evidence type="ECO:0000256" key="2">
    <source>
        <dbReference type="SAM" id="SignalP"/>
    </source>
</evidence>
<evidence type="ECO:0008006" key="5">
    <source>
        <dbReference type="Google" id="ProtNLM"/>
    </source>
</evidence>
<evidence type="ECO:0000313" key="3">
    <source>
        <dbReference type="EMBL" id="KAJ8050090.1"/>
    </source>
</evidence>
<dbReference type="AlphaFoldDB" id="A0A9Q1CSN2"/>